<protein>
    <submittedName>
        <fullName evidence="1">Uncharacterized protein</fullName>
    </submittedName>
</protein>
<gene>
    <name evidence="1" type="ORF">EV182_003743</name>
</gene>
<accession>A0ACC1HCZ7</accession>
<comment type="caution">
    <text evidence="1">The sequence shown here is derived from an EMBL/GenBank/DDBJ whole genome shotgun (WGS) entry which is preliminary data.</text>
</comment>
<dbReference type="Proteomes" id="UP001145114">
    <property type="component" value="Unassembled WGS sequence"/>
</dbReference>
<organism evidence="1 2">
    <name type="scientific">Spiromyces aspiralis</name>
    <dbReference type="NCBI Taxonomy" id="68401"/>
    <lineage>
        <taxon>Eukaryota</taxon>
        <taxon>Fungi</taxon>
        <taxon>Fungi incertae sedis</taxon>
        <taxon>Zoopagomycota</taxon>
        <taxon>Kickxellomycotina</taxon>
        <taxon>Kickxellomycetes</taxon>
        <taxon>Kickxellales</taxon>
        <taxon>Kickxellaceae</taxon>
        <taxon>Spiromyces</taxon>
    </lineage>
</organism>
<sequence>MLNPRHRANVVYTDADFTVPLVRTCHGEKYAMFPMTGYEEYAPTDPSVKVTHVHNCRFKDCEESTVYHYRPSNFRFKITRDDSEQGDPSDL</sequence>
<dbReference type="EMBL" id="JAMZIH010006166">
    <property type="protein sequence ID" value="KAJ1674211.1"/>
    <property type="molecule type" value="Genomic_DNA"/>
</dbReference>
<name>A0ACC1HCZ7_9FUNG</name>
<keyword evidence="2" id="KW-1185">Reference proteome</keyword>
<evidence type="ECO:0000313" key="1">
    <source>
        <dbReference type="EMBL" id="KAJ1674211.1"/>
    </source>
</evidence>
<proteinExistence type="predicted"/>
<reference evidence="1" key="1">
    <citation type="submission" date="2022-06" db="EMBL/GenBank/DDBJ databases">
        <title>Phylogenomic reconstructions and comparative analyses of Kickxellomycotina fungi.</title>
        <authorList>
            <person name="Reynolds N.K."/>
            <person name="Stajich J.E."/>
            <person name="Barry K."/>
            <person name="Grigoriev I.V."/>
            <person name="Crous P."/>
            <person name="Smith M.E."/>
        </authorList>
    </citation>
    <scope>NUCLEOTIDE SEQUENCE</scope>
    <source>
        <strain evidence="1">RSA 2271</strain>
    </source>
</reference>
<evidence type="ECO:0000313" key="2">
    <source>
        <dbReference type="Proteomes" id="UP001145114"/>
    </source>
</evidence>